<sequence>MRGGRIGALALATSALILLTVWTRNAEEPRNLRRRQELNKVLSNGQDHSFNPHDGQRRNLIIAGDSNDERFFRYFCRRLTGIFDSILYTDKIVNPVGEYHGRITWPGMARIMTCHDPQRNISAAMIFHQGLYSIPPQPGWYFDFAKRRMHTHYPGSEGRQGIIPVTDQARYIWPQVVLQLLPKRENILLLQSSMWDSFAVLEGITGSRVSQMTEAQQQMTVAAKITAANLTDWGWLDRATQTWSSWQQGFQESGLAVVARLWRTNPNCPRLVSEGSAIAVPLNDLHSEAVKEAVWKEPWLGTCIVDLQKHFDVQSASQCDKHHFTKEGWQAYWEALSECIEMPQTVKKRRPHRRPVGGADHIVPGCGQATCLEDASPAPGRRHFGVRDNIGAGFTFDKSRCEGFIGYGKQRIPEKAHLLGALSRASDCPGRHGHA</sequence>
<keyword evidence="1" id="KW-0732">Signal</keyword>
<evidence type="ECO:0000313" key="2">
    <source>
        <dbReference type="EMBL" id="CAE7358550.1"/>
    </source>
</evidence>
<dbReference type="Proteomes" id="UP000604046">
    <property type="component" value="Unassembled WGS sequence"/>
</dbReference>
<feature type="non-terminal residue" evidence="2">
    <location>
        <position position="435"/>
    </location>
</feature>
<organism evidence="2 3">
    <name type="scientific">Symbiodinium natans</name>
    <dbReference type="NCBI Taxonomy" id="878477"/>
    <lineage>
        <taxon>Eukaryota</taxon>
        <taxon>Sar</taxon>
        <taxon>Alveolata</taxon>
        <taxon>Dinophyceae</taxon>
        <taxon>Suessiales</taxon>
        <taxon>Symbiodiniaceae</taxon>
        <taxon>Symbiodinium</taxon>
    </lineage>
</organism>
<evidence type="ECO:0000256" key="1">
    <source>
        <dbReference type="SAM" id="SignalP"/>
    </source>
</evidence>
<accession>A0A812PPK8</accession>
<comment type="caution">
    <text evidence="2">The sequence shown here is derived from an EMBL/GenBank/DDBJ whole genome shotgun (WGS) entry which is preliminary data.</text>
</comment>
<feature type="signal peptide" evidence="1">
    <location>
        <begin position="1"/>
        <end position="26"/>
    </location>
</feature>
<reference evidence="2" key="1">
    <citation type="submission" date="2021-02" db="EMBL/GenBank/DDBJ databases">
        <authorList>
            <person name="Dougan E. K."/>
            <person name="Rhodes N."/>
            <person name="Thang M."/>
            <person name="Chan C."/>
        </authorList>
    </citation>
    <scope>NUCLEOTIDE SEQUENCE</scope>
</reference>
<dbReference type="EMBL" id="CAJNDS010002168">
    <property type="protein sequence ID" value="CAE7358550.1"/>
    <property type="molecule type" value="Genomic_DNA"/>
</dbReference>
<protein>
    <submittedName>
        <fullName evidence="2">Uncharacterized protein</fullName>
    </submittedName>
</protein>
<keyword evidence="3" id="KW-1185">Reference proteome</keyword>
<name>A0A812PPK8_9DINO</name>
<gene>
    <name evidence="2" type="ORF">SNAT2548_LOCUS19182</name>
</gene>
<evidence type="ECO:0000313" key="3">
    <source>
        <dbReference type="Proteomes" id="UP000604046"/>
    </source>
</evidence>
<dbReference type="OrthoDB" id="416757at2759"/>
<feature type="chain" id="PRO_5032847865" evidence="1">
    <location>
        <begin position="27"/>
        <end position="435"/>
    </location>
</feature>
<proteinExistence type="predicted"/>
<dbReference type="AlphaFoldDB" id="A0A812PPK8"/>